<keyword evidence="4" id="KW-1003">Cell membrane</keyword>
<evidence type="ECO:0000256" key="6">
    <source>
        <dbReference type="ARBA" id="ARBA00022692"/>
    </source>
</evidence>
<keyword evidence="5" id="KW-0808">Transferase</keyword>
<keyword evidence="6 10" id="KW-0812">Transmembrane</keyword>
<feature type="domain" description="Bacterial sugar transferase" evidence="11">
    <location>
        <begin position="289"/>
        <end position="479"/>
    </location>
</feature>
<dbReference type="RefSeq" id="WP_061488589.1">
    <property type="nucleotide sequence ID" value="NZ_LHZT01000128.1"/>
</dbReference>
<keyword evidence="7 10" id="KW-1133">Transmembrane helix</keyword>
<feature type="transmembrane region" description="Helical" evidence="10">
    <location>
        <begin position="77"/>
        <end position="94"/>
    </location>
</feature>
<protein>
    <submittedName>
        <fullName evidence="12">Exopolysaccharide biosynthesis protein</fullName>
    </submittedName>
</protein>
<dbReference type="PATRIC" id="fig|104102.12.peg.3147"/>
<keyword evidence="8 10" id="KW-0472">Membrane</keyword>
<reference evidence="12 13" key="1">
    <citation type="submission" date="2015-06" db="EMBL/GenBank/DDBJ databases">
        <title>Improved classification and identification of acetic acid bacteria using matrix-assisted laser desorption/ionization time-of-flight mass spectrometry; Gluconobacter nephelii and Gluconobacter uchimurae are later heterotypic synonyms of Gluconobacter japonicus and Gluconobacter oxydans, respectively.</title>
        <authorList>
            <person name="Li L."/>
            <person name="Cleenwerck I."/>
            <person name="De Vuyst L."/>
            <person name="Vandamme P."/>
        </authorList>
    </citation>
    <scope>NUCLEOTIDE SEQUENCE [LARGE SCALE GENOMIC DNA]</scope>
    <source>
        <strain evidence="12 13">LMG 1663</strain>
    </source>
</reference>
<dbReference type="NCBIfam" id="TIGR03025">
    <property type="entry name" value="EPS_sugtrans"/>
    <property type="match status" value="1"/>
</dbReference>
<name>A0A149TSE7_9PROT</name>
<evidence type="ECO:0000313" key="12">
    <source>
        <dbReference type="EMBL" id="KXV56112.1"/>
    </source>
</evidence>
<dbReference type="GO" id="GO:0000271">
    <property type="term" value="P:polysaccharide biosynthetic process"/>
    <property type="evidence" value="ECO:0007669"/>
    <property type="project" value="UniProtKB-KW"/>
</dbReference>
<evidence type="ECO:0000256" key="2">
    <source>
        <dbReference type="ARBA" id="ARBA00004236"/>
    </source>
</evidence>
<dbReference type="InterPro" id="IPR003362">
    <property type="entry name" value="Bact_transf"/>
</dbReference>
<evidence type="ECO:0000256" key="9">
    <source>
        <dbReference type="ARBA" id="ARBA00023169"/>
    </source>
</evidence>
<dbReference type="InterPro" id="IPR017475">
    <property type="entry name" value="EPS_sugar_tfrase"/>
</dbReference>
<evidence type="ECO:0000256" key="5">
    <source>
        <dbReference type="ARBA" id="ARBA00022679"/>
    </source>
</evidence>
<dbReference type="AlphaFoldDB" id="A0A149TSE7"/>
<evidence type="ECO:0000259" key="11">
    <source>
        <dbReference type="Pfam" id="PF02397"/>
    </source>
</evidence>
<dbReference type="Pfam" id="PF02397">
    <property type="entry name" value="Bac_transf"/>
    <property type="match status" value="1"/>
</dbReference>
<dbReference type="InterPro" id="IPR017472">
    <property type="entry name" value="Undecaprenyl-P_galact_Ptfrase"/>
</dbReference>
<dbReference type="GO" id="GO:0016780">
    <property type="term" value="F:phosphotransferase activity, for other substituted phosphate groups"/>
    <property type="evidence" value="ECO:0007669"/>
    <property type="project" value="TreeGrafter"/>
</dbReference>
<evidence type="ECO:0000256" key="3">
    <source>
        <dbReference type="ARBA" id="ARBA00006464"/>
    </source>
</evidence>
<comment type="subcellular location">
    <subcellularLocation>
        <location evidence="2">Cell membrane</location>
    </subcellularLocation>
    <subcellularLocation>
        <location evidence="1">Membrane</location>
        <topology evidence="1">Multi-pass membrane protein</topology>
    </subcellularLocation>
</comment>
<feature type="transmembrane region" description="Helical" evidence="10">
    <location>
        <begin position="133"/>
        <end position="149"/>
    </location>
</feature>
<evidence type="ECO:0000256" key="4">
    <source>
        <dbReference type="ARBA" id="ARBA00022475"/>
    </source>
</evidence>
<feature type="transmembrane region" description="Helical" evidence="10">
    <location>
        <begin position="42"/>
        <end position="65"/>
    </location>
</feature>
<dbReference type="PANTHER" id="PTHR30576:SF4">
    <property type="entry name" value="UNDECAPRENYL-PHOSPHATE GALACTOSE PHOSPHOTRANSFERASE"/>
    <property type="match status" value="1"/>
</dbReference>
<evidence type="ECO:0000313" key="13">
    <source>
        <dbReference type="Proteomes" id="UP000075411"/>
    </source>
</evidence>
<dbReference type="Proteomes" id="UP000075411">
    <property type="component" value="Unassembled WGS sequence"/>
</dbReference>
<dbReference type="OrthoDB" id="9808602at2"/>
<feature type="transmembrane region" description="Helical" evidence="10">
    <location>
        <begin position="106"/>
        <end position="127"/>
    </location>
</feature>
<dbReference type="EMBL" id="LHZT01000128">
    <property type="protein sequence ID" value="KXV56112.1"/>
    <property type="molecule type" value="Genomic_DNA"/>
</dbReference>
<evidence type="ECO:0000256" key="8">
    <source>
        <dbReference type="ARBA" id="ARBA00023136"/>
    </source>
</evidence>
<evidence type="ECO:0000256" key="10">
    <source>
        <dbReference type="SAM" id="Phobius"/>
    </source>
</evidence>
<dbReference type="GO" id="GO:0005886">
    <property type="term" value="C:plasma membrane"/>
    <property type="evidence" value="ECO:0007669"/>
    <property type="project" value="UniProtKB-SubCell"/>
</dbReference>
<feature type="transmembrane region" description="Helical" evidence="10">
    <location>
        <begin position="290"/>
        <end position="315"/>
    </location>
</feature>
<sequence length="485" mass="54765">MDVYGSNAAVAPSTILTDHESFFSKGRRSPPSSSRKNREAQVICALSLIITDCMAFTLSLASQNIVYNEITFYTESILPFYFIIFSLMAGYFIYKHHYTDRQPFWNETAQVIGASLMGGIAFIALSWPDIPPLYTFLPFLVFPFIDLSLRQTTKRLLNQVGVWRLPVLLIGEPEACAHAIEVFSSERFPSLRSVGCLSASRLLETSVEDLKYRLLETHGAAKLMLVLNSQDPYSHAVIEHITRTRLSFCLMYSVSGLPLDYAYHSYFSHDGMMMTFQSNLEKPFHRSAKVALDLFVASLILIVISPILAIIYALVRMDGGPAIFGHTRIGRDGRPFRCLKFRTMVMNADAVLADLLAHNPEAATEWAATYKLTSDPRITRIGRILRKTSLDELPQILNVLKLDMSLVGPRPIITAEQTHYGKDIAYYTATRPGITGLWQISGRSDTSYVQRVQLDNWYVRNWSLWRDIIILIKTIPAVLTQKGAR</sequence>
<keyword evidence="9" id="KW-0270">Exopolysaccharide synthesis</keyword>
<dbReference type="NCBIfam" id="TIGR03022">
    <property type="entry name" value="WbaP_sugtrans"/>
    <property type="match status" value="1"/>
</dbReference>
<dbReference type="PANTHER" id="PTHR30576">
    <property type="entry name" value="COLANIC BIOSYNTHESIS UDP-GLUCOSE LIPID CARRIER TRANSFERASE"/>
    <property type="match status" value="1"/>
</dbReference>
<proteinExistence type="inferred from homology"/>
<evidence type="ECO:0000256" key="1">
    <source>
        <dbReference type="ARBA" id="ARBA00004141"/>
    </source>
</evidence>
<organism evidence="12 13">
    <name type="scientific">Acetobacter tropicalis</name>
    <dbReference type="NCBI Taxonomy" id="104102"/>
    <lineage>
        <taxon>Bacteria</taxon>
        <taxon>Pseudomonadati</taxon>
        <taxon>Pseudomonadota</taxon>
        <taxon>Alphaproteobacteria</taxon>
        <taxon>Acetobacterales</taxon>
        <taxon>Acetobacteraceae</taxon>
        <taxon>Acetobacter</taxon>
    </lineage>
</organism>
<comment type="similarity">
    <text evidence="3">Belongs to the bacterial sugar transferase family.</text>
</comment>
<accession>A0A149TSE7</accession>
<evidence type="ECO:0000256" key="7">
    <source>
        <dbReference type="ARBA" id="ARBA00022989"/>
    </source>
</evidence>
<gene>
    <name evidence="12" type="ORF">AD947_12390</name>
</gene>
<comment type="caution">
    <text evidence="12">The sequence shown here is derived from an EMBL/GenBank/DDBJ whole genome shotgun (WGS) entry which is preliminary data.</text>
</comment>